<evidence type="ECO:0000313" key="3">
    <source>
        <dbReference type="Proteomes" id="UP001602370"/>
    </source>
</evidence>
<dbReference type="Proteomes" id="UP001602370">
    <property type="component" value="Unassembled WGS sequence"/>
</dbReference>
<evidence type="ECO:0000259" key="1">
    <source>
        <dbReference type="SMART" id="SM00943"/>
    </source>
</evidence>
<proteinExistence type="predicted"/>
<gene>
    <name evidence="2" type="ORF">ACFY8C_14570</name>
</gene>
<sequence>MNRWDNALDNALQAAARGFAVFPLSRNKVPAIQSPHDKGHRCTGLAQCGTFGHGVGDASNDPDTIRAGFDQAPHAAGYGIACGAGTLPLIGLDLDRKNGLDGCASLNQLATQHSFTVPRTVTVCTPSGGFHLWFTGPTGAHISNSVGRLGPGIDVRGTRGYLVGPGSRGKTGEYTIHPGATDPTVHPIPGRLLQLLAPPRTEPRQAPRYSPNPGQNGHVLDGLVRVVTTSTEGSRNDRLFWAAAKAWAHVRDGHLAASDVEPALISAAVGTGLGETEARRTVASAQKGAGA</sequence>
<dbReference type="EMBL" id="JBIBDZ010000003">
    <property type="protein sequence ID" value="MFF5919562.1"/>
    <property type="molecule type" value="Genomic_DNA"/>
</dbReference>
<organism evidence="2 3">
    <name type="scientific">Streptomyces flavochromogenes</name>
    <dbReference type="NCBI Taxonomy" id="68199"/>
    <lineage>
        <taxon>Bacteria</taxon>
        <taxon>Bacillati</taxon>
        <taxon>Actinomycetota</taxon>
        <taxon>Actinomycetes</taxon>
        <taxon>Kitasatosporales</taxon>
        <taxon>Streptomycetaceae</taxon>
        <taxon>Streptomyces</taxon>
    </lineage>
</organism>
<comment type="caution">
    <text evidence="2">The sequence shown here is derived from an EMBL/GenBank/DDBJ whole genome shotgun (WGS) entry which is preliminary data.</text>
</comment>
<reference evidence="2 3" key="1">
    <citation type="submission" date="2024-10" db="EMBL/GenBank/DDBJ databases">
        <title>The Natural Products Discovery Center: Release of the First 8490 Sequenced Strains for Exploring Actinobacteria Biosynthetic Diversity.</title>
        <authorList>
            <person name="Kalkreuter E."/>
            <person name="Kautsar S.A."/>
            <person name="Yang D."/>
            <person name="Bader C.D."/>
            <person name="Teijaro C.N."/>
            <person name="Fluegel L."/>
            <person name="Davis C.M."/>
            <person name="Simpson J.R."/>
            <person name="Lauterbach L."/>
            <person name="Steele A.D."/>
            <person name="Gui C."/>
            <person name="Meng S."/>
            <person name="Li G."/>
            <person name="Viehrig K."/>
            <person name="Ye F."/>
            <person name="Su P."/>
            <person name="Kiefer A.F."/>
            <person name="Nichols A."/>
            <person name="Cepeda A.J."/>
            <person name="Yan W."/>
            <person name="Fan B."/>
            <person name="Jiang Y."/>
            <person name="Adhikari A."/>
            <person name="Zheng C.-J."/>
            <person name="Schuster L."/>
            <person name="Cowan T.M."/>
            <person name="Smanski M.J."/>
            <person name="Chevrette M.G."/>
            <person name="De Carvalho L.P.S."/>
            <person name="Shen B."/>
        </authorList>
    </citation>
    <scope>NUCLEOTIDE SEQUENCE [LARGE SCALE GENOMIC DNA]</scope>
    <source>
        <strain evidence="2 3">NPDC012605</strain>
    </source>
</reference>
<evidence type="ECO:0000313" key="2">
    <source>
        <dbReference type="EMBL" id="MFF5919562.1"/>
    </source>
</evidence>
<dbReference type="InterPro" id="IPR015330">
    <property type="entry name" value="DNA_primase/pol_bifunc_N"/>
</dbReference>
<dbReference type="Pfam" id="PF09250">
    <property type="entry name" value="Prim-Pol"/>
    <property type="match status" value="1"/>
</dbReference>
<protein>
    <submittedName>
        <fullName evidence="2">Bifunctional DNA primase/polymerase</fullName>
    </submittedName>
</protein>
<dbReference type="SMART" id="SM00943">
    <property type="entry name" value="Prim-Pol"/>
    <property type="match status" value="1"/>
</dbReference>
<accession>A0ABW6XPY6</accession>
<dbReference type="SUPFAM" id="SSF56747">
    <property type="entry name" value="Prim-pol domain"/>
    <property type="match status" value="1"/>
</dbReference>
<dbReference type="CDD" id="cd04859">
    <property type="entry name" value="Prim_Pol"/>
    <property type="match status" value="1"/>
</dbReference>
<dbReference type="RefSeq" id="WP_388307233.1">
    <property type="nucleotide sequence ID" value="NZ_JBIBDZ010000003.1"/>
</dbReference>
<feature type="domain" description="DNA primase/polymerase bifunctional N-terminal" evidence="1">
    <location>
        <begin position="11"/>
        <end position="195"/>
    </location>
</feature>
<keyword evidence="3" id="KW-1185">Reference proteome</keyword>
<name>A0ABW6XPY6_9ACTN</name>